<evidence type="ECO:0000256" key="2">
    <source>
        <dbReference type="ARBA" id="ARBA00022552"/>
    </source>
</evidence>
<evidence type="ECO:0000256" key="5">
    <source>
        <dbReference type="ARBA" id="ARBA00022691"/>
    </source>
</evidence>
<dbReference type="InterPro" id="IPR008189">
    <property type="entry name" value="rRNA_ssu_MeTfrase_I"/>
</dbReference>
<dbReference type="InterPro" id="IPR018063">
    <property type="entry name" value="SAM_MeTrfase_RsmI_CS"/>
</dbReference>
<dbReference type="Gene3D" id="3.40.1010.10">
    <property type="entry name" value="Cobalt-precorrin-4 Transmethylase, Domain 1"/>
    <property type="match status" value="1"/>
</dbReference>
<evidence type="ECO:0000256" key="4">
    <source>
        <dbReference type="ARBA" id="ARBA00022679"/>
    </source>
</evidence>
<evidence type="ECO:0000259" key="7">
    <source>
        <dbReference type="Pfam" id="PF00590"/>
    </source>
</evidence>
<name>A0A077AYH2_9PROT</name>
<dbReference type="CDD" id="cd11648">
    <property type="entry name" value="RsmI"/>
    <property type="match status" value="1"/>
</dbReference>
<dbReference type="InterPro" id="IPR014777">
    <property type="entry name" value="4pyrrole_Mease_sub1"/>
</dbReference>
<proteinExistence type="inferred from homology"/>
<sequence>MPNFLPLVKAGLHIVATPIGNRGDITLRALDVLQKADLIYCEDTRTSRPLLETFAIKTPLKSLHDHNETALIPEIINKIKAGEKIALISDAGMPLISDPGYKLVKALQDQNLLVTVIPGASAVITAAALSGLPTDRFMFCGFVDTKKLIDFQSIDATLIFYESPHRLIKTLQAMATIFTQRKISVLRELTKLHEEVVWGSITDVLETFSNRDKILGEIVIVLSPPAEIDQPLSTQDIDTALLEAMKSHSLKDACTLVAGTLGLPRKDIYKRALALK</sequence>
<keyword evidence="10" id="KW-1185">Reference proteome</keyword>
<keyword evidence="3 6" id="KW-0489">Methyltransferase</keyword>
<dbReference type="NCBIfam" id="TIGR00096">
    <property type="entry name" value="16S rRNA (cytidine(1402)-2'-O)-methyltransferase"/>
    <property type="match status" value="1"/>
</dbReference>
<organism evidence="9 10">
    <name type="scientific">Candidatus Odyssella acanthamoebae</name>
    <dbReference type="NCBI Taxonomy" id="91604"/>
    <lineage>
        <taxon>Bacteria</taxon>
        <taxon>Pseudomonadati</taxon>
        <taxon>Pseudomonadota</taxon>
        <taxon>Alphaproteobacteria</taxon>
        <taxon>Holosporales</taxon>
        <taxon>Candidatus Paracaedibacteraceae</taxon>
        <taxon>Candidatus Odyssella</taxon>
    </lineage>
</organism>
<dbReference type="PIRSF" id="PIRSF005917">
    <property type="entry name" value="MTase_YraL"/>
    <property type="match status" value="1"/>
</dbReference>
<evidence type="ECO:0000256" key="6">
    <source>
        <dbReference type="HAMAP-Rule" id="MF_01877"/>
    </source>
</evidence>
<comment type="similarity">
    <text evidence="6">Belongs to the methyltransferase superfamily. RsmI family.</text>
</comment>
<dbReference type="FunFam" id="3.40.1010.10:FF:000007">
    <property type="entry name" value="Ribosomal RNA small subunit methyltransferase I"/>
    <property type="match status" value="1"/>
</dbReference>
<dbReference type="PROSITE" id="PS01296">
    <property type="entry name" value="RSMI"/>
    <property type="match status" value="1"/>
</dbReference>
<dbReference type="InterPro" id="IPR053910">
    <property type="entry name" value="RsmI_HTH"/>
</dbReference>
<evidence type="ECO:0000256" key="3">
    <source>
        <dbReference type="ARBA" id="ARBA00022603"/>
    </source>
</evidence>
<comment type="function">
    <text evidence="6">Catalyzes the 2'-O-methylation of the ribose of cytidine 1402 (C1402) in 16S rRNA.</text>
</comment>
<feature type="domain" description="RsmI HTH" evidence="8">
    <location>
        <begin position="234"/>
        <end position="276"/>
    </location>
</feature>
<dbReference type="Pfam" id="PF00590">
    <property type="entry name" value="TP_methylase"/>
    <property type="match status" value="1"/>
</dbReference>
<dbReference type="GO" id="GO:0005737">
    <property type="term" value="C:cytoplasm"/>
    <property type="evidence" value="ECO:0007669"/>
    <property type="project" value="UniProtKB-SubCell"/>
</dbReference>
<dbReference type="EMBL" id="CP008941">
    <property type="protein sequence ID" value="AIK97029.1"/>
    <property type="molecule type" value="Genomic_DNA"/>
</dbReference>
<dbReference type="PANTHER" id="PTHR46111">
    <property type="entry name" value="RIBOSOMAL RNA SMALL SUBUNIT METHYLTRANSFERASE I"/>
    <property type="match status" value="1"/>
</dbReference>
<dbReference type="EC" id="2.1.1.198" evidence="6"/>
<dbReference type="AlphaFoldDB" id="A0A077AYH2"/>
<dbReference type="STRING" id="91604.ID47_10255"/>
<dbReference type="PANTHER" id="PTHR46111:SF1">
    <property type="entry name" value="RIBOSOMAL RNA SMALL SUBUNIT METHYLTRANSFERASE I"/>
    <property type="match status" value="1"/>
</dbReference>
<protein>
    <recommendedName>
        <fullName evidence="6">Ribosomal RNA small subunit methyltransferase I</fullName>
        <ecNumber evidence="6">2.1.1.198</ecNumber>
    </recommendedName>
    <alternativeName>
        <fullName evidence="6">16S rRNA 2'-O-ribose C1402 methyltransferase</fullName>
    </alternativeName>
    <alternativeName>
        <fullName evidence="6">rRNA (cytidine-2'-O-)-methyltransferase RsmI</fullName>
    </alternativeName>
</protein>
<feature type="domain" description="Tetrapyrrole methylase" evidence="7">
    <location>
        <begin position="12"/>
        <end position="203"/>
    </location>
</feature>
<comment type="catalytic activity">
    <reaction evidence="6">
        <text>cytidine(1402) in 16S rRNA + S-adenosyl-L-methionine = 2'-O-methylcytidine(1402) in 16S rRNA + S-adenosyl-L-homocysteine + H(+)</text>
        <dbReference type="Rhea" id="RHEA:42924"/>
        <dbReference type="Rhea" id="RHEA-COMP:10285"/>
        <dbReference type="Rhea" id="RHEA-COMP:10286"/>
        <dbReference type="ChEBI" id="CHEBI:15378"/>
        <dbReference type="ChEBI" id="CHEBI:57856"/>
        <dbReference type="ChEBI" id="CHEBI:59789"/>
        <dbReference type="ChEBI" id="CHEBI:74495"/>
        <dbReference type="ChEBI" id="CHEBI:82748"/>
        <dbReference type="EC" id="2.1.1.198"/>
    </reaction>
</comment>
<dbReference type="eggNOG" id="COG0313">
    <property type="taxonomic scope" value="Bacteria"/>
</dbReference>
<reference evidence="9 10" key="1">
    <citation type="submission" date="2014-07" db="EMBL/GenBank/DDBJ databases">
        <title>Comparative genomic insights into amoeba endosymbionts belonging to the families of Holosporaceae and Candidatus Midichloriaceae within Rickettsiales.</title>
        <authorList>
            <person name="Wang Z."/>
            <person name="Wu M."/>
        </authorList>
    </citation>
    <scope>NUCLEOTIDE SEQUENCE [LARGE SCALE GENOMIC DNA]</scope>
    <source>
        <strain evidence="9">PRA3</strain>
    </source>
</reference>
<keyword evidence="2 6" id="KW-0698">rRNA processing</keyword>
<keyword evidence="1 6" id="KW-0963">Cytoplasm</keyword>
<evidence type="ECO:0000313" key="10">
    <source>
        <dbReference type="Proteomes" id="UP000028926"/>
    </source>
</evidence>
<evidence type="ECO:0000256" key="1">
    <source>
        <dbReference type="ARBA" id="ARBA00022490"/>
    </source>
</evidence>
<keyword evidence="4 6" id="KW-0808">Transferase</keyword>
<dbReference type="InterPro" id="IPR035996">
    <property type="entry name" value="4pyrrol_Methylase_sf"/>
</dbReference>
<dbReference type="Gene3D" id="3.30.950.10">
    <property type="entry name" value="Methyltransferase, Cobalt-precorrin-4 Transmethylase, Domain 2"/>
    <property type="match status" value="1"/>
</dbReference>
<dbReference type="Proteomes" id="UP000028926">
    <property type="component" value="Chromosome"/>
</dbReference>
<keyword evidence="5 6" id="KW-0949">S-adenosyl-L-methionine</keyword>
<dbReference type="GO" id="GO:0070677">
    <property type="term" value="F:rRNA (cytosine-2'-O-)-methyltransferase activity"/>
    <property type="evidence" value="ECO:0007669"/>
    <property type="project" value="UniProtKB-UniRule"/>
</dbReference>
<comment type="subcellular location">
    <subcellularLocation>
        <location evidence="6">Cytoplasm</location>
    </subcellularLocation>
</comment>
<evidence type="ECO:0000259" key="8">
    <source>
        <dbReference type="Pfam" id="PF23016"/>
    </source>
</evidence>
<dbReference type="Pfam" id="PF23016">
    <property type="entry name" value="RsmI_C"/>
    <property type="match status" value="1"/>
</dbReference>
<dbReference type="KEGG" id="paca:ID47_10255"/>
<dbReference type="HAMAP" id="MF_01877">
    <property type="entry name" value="16SrRNA_methyltr_I"/>
    <property type="match status" value="1"/>
</dbReference>
<dbReference type="InterPro" id="IPR000878">
    <property type="entry name" value="4pyrrol_Mease"/>
</dbReference>
<dbReference type="HOGENOM" id="CLU_044779_2_0_5"/>
<accession>A0A077AYH2</accession>
<dbReference type="SUPFAM" id="SSF53790">
    <property type="entry name" value="Tetrapyrrole methylase"/>
    <property type="match status" value="1"/>
</dbReference>
<evidence type="ECO:0000313" key="9">
    <source>
        <dbReference type="EMBL" id="AIK97029.1"/>
    </source>
</evidence>
<dbReference type="FunFam" id="3.30.950.10:FF:000002">
    <property type="entry name" value="Ribosomal RNA small subunit methyltransferase I"/>
    <property type="match status" value="1"/>
</dbReference>
<dbReference type="InterPro" id="IPR014776">
    <property type="entry name" value="4pyrrole_Mease_sub2"/>
</dbReference>
<gene>
    <name evidence="6" type="primary">rsmI</name>
    <name evidence="9" type="ORF">ID47_10255</name>
</gene>